<dbReference type="OrthoDB" id="137779at2"/>
<gene>
    <name evidence="2" type="ORF">A4R35_09820</name>
</gene>
<reference evidence="2 3" key="1">
    <citation type="submission" date="2016-08" db="EMBL/GenBank/DDBJ databases">
        <title>Analysis of Carbohydrate Active Enzymes in Thermogemmatispora T81 Reveals Carbohydrate Degradation Ability.</title>
        <authorList>
            <person name="Tomazini A."/>
            <person name="Lal S."/>
            <person name="Stott M."/>
            <person name="Henrissat B."/>
            <person name="Polikarpov I."/>
            <person name="Sparling R."/>
            <person name="Levin D.B."/>
        </authorList>
    </citation>
    <scope>NUCLEOTIDE SEQUENCE [LARGE SCALE GENOMIC DNA]</scope>
    <source>
        <strain evidence="2 3">T81</strain>
    </source>
</reference>
<dbReference type="InterPro" id="IPR005158">
    <property type="entry name" value="BTAD"/>
</dbReference>
<organism evidence="2 3">
    <name type="scientific">Thermogemmatispora tikiterensis</name>
    <dbReference type="NCBI Taxonomy" id="1825093"/>
    <lineage>
        <taxon>Bacteria</taxon>
        <taxon>Bacillati</taxon>
        <taxon>Chloroflexota</taxon>
        <taxon>Ktedonobacteria</taxon>
        <taxon>Thermogemmatisporales</taxon>
        <taxon>Thermogemmatisporaceae</taxon>
        <taxon>Thermogemmatispora</taxon>
    </lineage>
</organism>
<dbReference type="Pfam" id="PF03704">
    <property type="entry name" value="BTAD"/>
    <property type="match status" value="1"/>
</dbReference>
<feature type="domain" description="Bacterial transcriptional activator" evidence="1">
    <location>
        <begin position="132"/>
        <end position="245"/>
    </location>
</feature>
<dbReference type="PANTHER" id="PTHR35807">
    <property type="entry name" value="TRANSCRIPTIONAL REGULATOR REDD-RELATED"/>
    <property type="match status" value="1"/>
</dbReference>
<dbReference type="GO" id="GO:0006355">
    <property type="term" value="P:regulation of DNA-templated transcription"/>
    <property type="evidence" value="ECO:0007669"/>
    <property type="project" value="InterPro"/>
</dbReference>
<dbReference type="InterPro" id="IPR011990">
    <property type="entry name" value="TPR-like_helical_dom_sf"/>
</dbReference>
<proteinExistence type="predicted"/>
<dbReference type="InterPro" id="IPR016032">
    <property type="entry name" value="Sig_transdc_resp-reg_C-effctor"/>
</dbReference>
<protein>
    <recommendedName>
        <fullName evidence="1">Bacterial transcriptional activator domain-containing protein</fullName>
    </recommendedName>
</protein>
<evidence type="ECO:0000259" key="1">
    <source>
        <dbReference type="Pfam" id="PF03704"/>
    </source>
</evidence>
<dbReference type="Proteomes" id="UP000248706">
    <property type="component" value="Unassembled WGS sequence"/>
</dbReference>
<dbReference type="SUPFAM" id="SSF48452">
    <property type="entry name" value="TPR-like"/>
    <property type="match status" value="2"/>
</dbReference>
<dbReference type="GO" id="GO:0003677">
    <property type="term" value="F:DNA binding"/>
    <property type="evidence" value="ECO:0007669"/>
    <property type="project" value="InterPro"/>
</dbReference>
<keyword evidence="3" id="KW-1185">Reference proteome</keyword>
<comment type="caution">
    <text evidence="2">The sequence shown here is derived from an EMBL/GenBank/DDBJ whole genome shotgun (WGS) entry which is preliminary data.</text>
</comment>
<dbReference type="InterPro" id="IPR036388">
    <property type="entry name" value="WH-like_DNA-bd_sf"/>
</dbReference>
<dbReference type="AlphaFoldDB" id="A0A328VJN3"/>
<dbReference type="InterPro" id="IPR051677">
    <property type="entry name" value="AfsR-DnrI-RedD_regulator"/>
</dbReference>
<evidence type="ECO:0000313" key="2">
    <source>
        <dbReference type="EMBL" id="RAQ95833.1"/>
    </source>
</evidence>
<dbReference type="EMBL" id="MCIF01000002">
    <property type="protein sequence ID" value="RAQ95833.1"/>
    <property type="molecule type" value="Genomic_DNA"/>
</dbReference>
<sequence length="633" mass="71630">MTQDHQRVSHESHVPPSCRLRVYLYGPLEVWKRNPDGSWSLLDKAAWGKGRPARSVFKRLLTAPGRHLSRAALQDDLWPEIDQLALADKMVYSAVNQIRRAIGKDLVRTLETGYALADQSIIWVDDDTCRALLAEAEDRGGTTDEAVPLLEQALAYQERGELLEGEGGTWVYGVRQRSEEMLRQCRRWLANAYERQGRLWQAGEQYRALFHSIPPDEEALRAWIAMLLRHGRSQEAWRCYQMAQEAAKAQGFSLSFLFDAPSFHPQQALDSPSPAAPQPASPFFSLPSFERTSSDLLVVTDTELCDRLMTLLTRPALAAQREIHYFDQQTRVYWLAREEHALPPSLLYSAVVKYLESLTFVLAGSQTAGFRQRLCATISRTALLAGVLLYDRGHYSKARTSYQLALRAAAEADDPLLQAVIWGWMSFTWTYSLQYQRALRCIQAARQLSLPHADRLLHTWLAAVEAEIRAHLHHHDTCLECLRVLEQEGSSAQESDLAFLIEFQPGLLLGYKGVCLQLLYQRQQSTTNGFLREAQEALEQALTTPSPPRRKLYYLSDLASAYARQGEIEQACTFVSRCLALLTELGEQSLTAQKHLLQVQELLQPYHDVPSVKALNEQLQPFSLRGREGGAAQ</sequence>
<dbReference type="SUPFAM" id="SSF46894">
    <property type="entry name" value="C-terminal effector domain of the bipartite response regulators"/>
    <property type="match status" value="1"/>
</dbReference>
<accession>A0A328VJN3</accession>
<name>A0A328VJN3_9CHLR</name>
<evidence type="ECO:0000313" key="3">
    <source>
        <dbReference type="Proteomes" id="UP000248706"/>
    </source>
</evidence>
<dbReference type="Gene3D" id="1.10.10.10">
    <property type="entry name" value="Winged helix-like DNA-binding domain superfamily/Winged helix DNA-binding domain"/>
    <property type="match status" value="1"/>
</dbReference>
<dbReference type="Gene3D" id="1.25.40.10">
    <property type="entry name" value="Tetratricopeptide repeat domain"/>
    <property type="match status" value="2"/>
</dbReference>
<dbReference type="RefSeq" id="WP_112428910.1">
    <property type="nucleotide sequence ID" value="NZ_MCIF01000002.1"/>
</dbReference>